<proteinExistence type="predicted"/>
<name>A0A5J4RBR9_9EUKA</name>
<accession>A0A5J4RBR9</accession>
<dbReference type="EMBL" id="SNRW01042617">
    <property type="protein sequence ID" value="KAA6331507.1"/>
    <property type="molecule type" value="Genomic_DNA"/>
</dbReference>
<organism evidence="1 2">
    <name type="scientific">Streblomastix strix</name>
    <dbReference type="NCBI Taxonomy" id="222440"/>
    <lineage>
        <taxon>Eukaryota</taxon>
        <taxon>Metamonada</taxon>
        <taxon>Preaxostyla</taxon>
        <taxon>Oxymonadida</taxon>
        <taxon>Streblomastigidae</taxon>
        <taxon>Streblomastix</taxon>
    </lineage>
</organism>
<sequence length="200" mass="23319">NEQPESESISSLTKICSSLQSLSYQIRDNNTRKQVTQIPKLLQSLSALSLYRLGIHLREDIDQQRLEVRSRSRWYLRYIQEKCDKQVQTELVNNGYGRVMSLSFSTAGGKGEGRNKEIEIGLMNISDFVRELHQGRNNYYGQPPFQPLPLLARNTEEQMEEEGANEEVETQMNNYGWFSEMKSNAKWAKAMIINRFIYKR</sequence>
<evidence type="ECO:0000313" key="1">
    <source>
        <dbReference type="EMBL" id="KAA6331507.1"/>
    </source>
</evidence>
<feature type="non-terminal residue" evidence="1">
    <location>
        <position position="1"/>
    </location>
</feature>
<reference evidence="1 2" key="1">
    <citation type="submission" date="2019-03" db="EMBL/GenBank/DDBJ databases">
        <title>Single cell metagenomics reveals metabolic interactions within the superorganism composed of flagellate Streblomastix strix and complex community of Bacteroidetes bacteria on its surface.</title>
        <authorList>
            <person name="Treitli S.C."/>
            <person name="Kolisko M."/>
            <person name="Husnik F."/>
            <person name="Keeling P."/>
            <person name="Hampl V."/>
        </authorList>
    </citation>
    <scope>NUCLEOTIDE SEQUENCE [LARGE SCALE GENOMIC DNA]</scope>
    <source>
        <strain evidence="1">ST1C</strain>
    </source>
</reference>
<gene>
    <name evidence="1" type="ORF">EZS28_053382</name>
</gene>
<comment type="caution">
    <text evidence="1">The sequence shown here is derived from an EMBL/GenBank/DDBJ whole genome shotgun (WGS) entry which is preliminary data.</text>
</comment>
<dbReference type="AlphaFoldDB" id="A0A5J4RBR9"/>
<evidence type="ECO:0000313" key="2">
    <source>
        <dbReference type="Proteomes" id="UP000324800"/>
    </source>
</evidence>
<protein>
    <submittedName>
        <fullName evidence="1">Uncharacterized protein</fullName>
    </submittedName>
</protein>
<dbReference type="Proteomes" id="UP000324800">
    <property type="component" value="Unassembled WGS sequence"/>
</dbReference>